<keyword evidence="2" id="KW-1185">Reference proteome</keyword>
<accession>A0A9D4KJX6</accession>
<protein>
    <submittedName>
        <fullName evidence="1">Uncharacterized protein</fullName>
    </submittedName>
</protein>
<gene>
    <name evidence="1" type="ORF">DPMN_114709</name>
</gene>
<organism evidence="1 2">
    <name type="scientific">Dreissena polymorpha</name>
    <name type="common">Zebra mussel</name>
    <name type="synonym">Mytilus polymorpha</name>
    <dbReference type="NCBI Taxonomy" id="45954"/>
    <lineage>
        <taxon>Eukaryota</taxon>
        <taxon>Metazoa</taxon>
        <taxon>Spiralia</taxon>
        <taxon>Lophotrochozoa</taxon>
        <taxon>Mollusca</taxon>
        <taxon>Bivalvia</taxon>
        <taxon>Autobranchia</taxon>
        <taxon>Heteroconchia</taxon>
        <taxon>Euheterodonta</taxon>
        <taxon>Imparidentia</taxon>
        <taxon>Neoheterodontei</taxon>
        <taxon>Myida</taxon>
        <taxon>Dreissenoidea</taxon>
        <taxon>Dreissenidae</taxon>
        <taxon>Dreissena</taxon>
    </lineage>
</organism>
<dbReference type="EMBL" id="JAIWYP010000004">
    <property type="protein sequence ID" value="KAH3841250.1"/>
    <property type="molecule type" value="Genomic_DNA"/>
</dbReference>
<reference evidence="1" key="1">
    <citation type="journal article" date="2019" name="bioRxiv">
        <title>The Genome of the Zebra Mussel, Dreissena polymorpha: A Resource for Invasive Species Research.</title>
        <authorList>
            <person name="McCartney M.A."/>
            <person name="Auch B."/>
            <person name="Kono T."/>
            <person name="Mallez S."/>
            <person name="Zhang Y."/>
            <person name="Obille A."/>
            <person name="Becker A."/>
            <person name="Abrahante J.E."/>
            <person name="Garbe J."/>
            <person name="Badalamenti J.P."/>
            <person name="Herman A."/>
            <person name="Mangelson H."/>
            <person name="Liachko I."/>
            <person name="Sullivan S."/>
            <person name="Sone E.D."/>
            <person name="Koren S."/>
            <person name="Silverstein K.A.T."/>
            <person name="Beckman K.B."/>
            <person name="Gohl D.M."/>
        </authorList>
    </citation>
    <scope>NUCLEOTIDE SEQUENCE</scope>
    <source>
        <strain evidence="1">Duluth1</strain>
        <tissue evidence="1">Whole animal</tissue>
    </source>
</reference>
<name>A0A9D4KJX6_DREPO</name>
<sequence>MLTIASFGGNTMRVRHVDRSTIYVKTDDNEIIPLSVLVVPTIAKPIDTNL</sequence>
<dbReference type="Proteomes" id="UP000828390">
    <property type="component" value="Unassembled WGS sequence"/>
</dbReference>
<dbReference type="AlphaFoldDB" id="A0A9D4KJX6"/>
<reference evidence="1" key="2">
    <citation type="submission" date="2020-11" db="EMBL/GenBank/DDBJ databases">
        <authorList>
            <person name="McCartney M.A."/>
            <person name="Auch B."/>
            <person name="Kono T."/>
            <person name="Mallez S."/>
            <person name="Becker A."/>
            <person name="Gohl D.M."/>
            <person name="Silverstein K.A.T."/>
            <person name="Koren S."/>
            <person name="Bechman K.B."/>
            <person name="Herman A."/>
            <person name="Abrahante J.E."/>
            <person name="Garbe J."/>
        </authorList>
    </citation>
    <scope>NUCLEOTIDE SEQUENCE</scope>
    <source>
        <strain evidence="1">Duluth1</strain>
        <tissue evidence="1">Whole animal</tissue>
    </source>
</reference>
<proteinExistence type="predicted"/>
<evidence type="ECO:0000313" key="1">
    <source>
        <dbReference type="EMBL" id="KAH3841250.1"/>
    </source>
</evidence>
<comment type="caution">
    <text evidence="1">The sequence shown here is derived from an EMBL/GenBank/DDBJ whole genome shotgun (WGS) entry which is preliminary data.</text>
</comment>
<evidence type="ECO:0000313" key="2">
    <source>
        <dbReference type="Proteomes" id="UP000828390"/>
    </source>
</evidence>